<dbReference type="EMBL" id="MHBZ01000008">
    <property type="protein sequence ID" value="OGY11987.1"/>
    <property type="molecule type" value="Genomic_DNA"/>
</dbReference>
<sequence length="170" mass="18780">MTIEGQITPNHLNDSPEASKERPRRSFRLVVIGTNDDRRRVMGALDRLQAHGSVRRNIVVDMTPTEYDTPARFYGDHASGQRCLPVAVVVFPAMEVRQPGIHGGMASTFDIPVDTTTDTHGKTTLEHITGLCSEYSVPFARFERGDDTSPQAVESKVRSVLISTPESWSA</sequence>
<name>A0A1G1V9J9_9BACT</name>
<evidence type="ECO:0000313" key="2">
    <source>
        <dbReference type="EMBL" id="OGY11987.1"/>
    </source>
</evidence>
<comment type="caution">
    <text evidence="2">The sequence shown here is derived from an EMBL/GenBank/DDBJ whole genome shotgun (WGS) entry which is preliminary data.</text>
</comment>
<proteinExistence type="predicted"/>
<feature type="region of interest" description="Disordered" evidence="1">
    <location>
        <begin position="1"/>
        <end position="24"/>
    </location>
</feature>
<evidence type="ECO:0000256" key="1">
    <source>
        <dbReference type="SAM" id="MobiDB-lite"/>
    </source>
</evidence>
<organism evidence="2 3">
    <name type="scientific">Candidatus Blackburnbacteria bacterium RIFCSPHIGHO2_02_FULL_44_20</name>
    <dbReference type="NCBI Taxonomy" id="1797516"/>
    <lineage>
        <taxon>Bacteria</taxon>
        <taxon>Candidatus Blackburniibacteriota</taxon>
    </lineage>
</organism>
<accession>A0A1G1V9J9</accession>
<dbReference type="Proteomes" id="UP000178319">
    <property type="component" value="Unassembled WGS sequence"/>
</dbReference>
<evidence type="ECO:0000313" key="3">
    <source>
        <dbReference type="Proteomes" id="UP000178319"/>
    </source>
</evidence>
<dbReference type="STRING" id="1797516.A3D26_03515"/>
<protein>
    <submittedName>
        <fullName evidence="2">Uncharacterized protein</fullName>
    </submittedName>
</protein>
<feature type="compositionally biased region" description="Polar residues" evidence="1">
    <location>
        <begin position="1"/>
        <end position="13"/>
    </location>
</feature>
<dbReference type="AlphaFoldDB" id="A0A1G1V9J9"/>
<gene>
    <name evidence="2" type="ORF">A3D26_03515</name>
</gene>
<reference evidence="2 3" key="1">
    <citation type="journal article" date="2016" name="Nat. Commun.">
        <title>Thousands of microbial genomes shed light on interconnected biogeochemical processes in an aquifer system.</title>
        <authorList>
            <person name="Anantharaman K."/>
            <person name="Brown C.T."/>
            <person name="Hug L.A."/>
            <person name="Sharon I."/>
            <person name="Castelle C.J."/>
            <person name="Probst A.J."/>
            <person name="Thomas B.C."/>
            <person name="Singh A."/>
            <person name="Wilkins M.J."/>
            <person name="Karaoz U."/>
            <person name="Brodie E.L."/>
            <person name="Williams K.H."/>
            <person name="Hubbard S.S."/>
            <person name="Banfield J.F."/>
        </authorList>
    </citation>
    <scope>NUCLEOTIDE SEQUENCE [LARGE SCALE GENOMIC DNA]</scope>
</reference>